<dbReference type="Proteomes" id="UP001596620">
    <property type="component" value="Unassembled WGS sequence"/>
</dbReference>
<name>A0ABW2USU8_9BACI</name>
<protein>
    <submittedName>
        <fullName evidence="2">Rhodanese-like domain-containing protein</fullName>
    </submittedName>
</protein>
<proteinExistence type="predicted"/>
<dbReference type="CDD" id="cd00158">
    <property type="entry name" value="RHOD"/>
    <property type="match status" value="1"/>
</dbReference>
<reference evidence="3" key="1">
    <citation type="journal article" date="2019" name="Int. J. Syst. Evol. Microbiol.">
        <title>The Global Catalogue of Microorganisms (GCM) 10K type strain sequencing project: providing services to taxonomists for standard genome sequencing and annotation.</title>
        <authorList>
            <consortium name="The Broad Institute Genomics Platform"/>
            <consortium name="The Broad Institute Genome Sequencing Center for Infectious Disease"/>
            <person name="Wu L."/>
            <person name="Ma J."/>
        </authorList>
    </citation>
    <scope>NUCLEOTIDE SEQUENCE [LARGE SCALE GENOMIC DNA]</scope>
    <source>
        <strain evidence="3">JCM 30234</strain>
    </source>
</reference>
<dbReference type="SMART" id="SM00450">
    <property type="entry name" value="RHOD"/>
    <property type="match status" value="1"/>
</dbReference>
<dbReference type="RefSeq" id="WP_382357655.1">
    <property type="nucleotide sequence ID" value="NZ_JBHTGR010000005.1"/>
</dbReference>
<sequence>MKEVTTQQLEQMVNSHEQVNIVDVRENEEVAQGKIPGAKHIPLGDVPERLDELNQNNHYYMICRSGGRSAKATELLESNGYDATNIDGGMLAWNGRTEV</sequence>
<evidence type="ECO:0000259" key="1">
    <source>
        <dbReference type="PROSITE" id="PS50206"/>
    </source>
</evidence>
<evidence type="ECO:0000313" key="2">
    <source>
        <dbReference type="EMBL" id="MFC7746171.1"/>
    </source>
</evidence>
<comment type="caution">
    <text evidence="2">The sequence shown here is derived from an EMBL/GenBank/DDBJ whole genome shotgun (WGS) entry which is preliminary data.</text>
</comment>
<gene>
    <name evidence="2" type="ORF">ACFQU8_02815</name>
</gene>
<dbReference type="PROSITE" id="PS50206">
    <property type="entry name" value="RHODANESE_3"/>
    <property type="match status" value="1"/>
</dbReference>
<dbReference type="SUPFAM" id="SSF52821">
    <property type="entry name" value="Rhodanese/Cell cycle control phosphatase"/>
    <property type="match status" value="1"/>
</dbReference>
<dbReference type="PANTHER" id="PTHR43031:SF17">
    <property type="entry name" value="SULFURTRANSFERASE YTWF-RELATED"/>
    <property type="match status" value="1"/>
</dbReference>
<evidence type="ECO:0000313" key="3">
    <source>
        <dbReference type="Proteomes" id="UP001596620"/>
    </source>
</evidence>
<dbReference type="InterPro" id="IPR001763">
    <property type="entry name" value="Rhodanese-like_dom"/>
</dbReference>
<dbReference type="PANTHER" id="PTHR43031">
    <property type="entry name" value="FAD-DEPENDENT OXIDOREDUCTASE"/>
    <property type="match status" value="1"/>
</dbReference>
<dbReference type="InterPro" id="IPR050229">
    <property type="entry name" value="GlpE_sulfurtransferase"/>
</dbReference>
<keyword evidence="3" id="KW-1185">Reference proteome</keyword>
<dbReference type="EMBL" id="JBHTGR010000005">
    <property type="protein sequence ID" value="MFC7746171.1"/>
    <property type="molecule type" value="Genomic_DNA"/>
</dbReference>
<organism evidence="2 3">
    <name type="scientific">Lentibacillus kimchii</name>
    <dbReference type="NCBI Taxonomy" id="1542911"/>
    <lineage>
        <taxon>Bacteria</taxon>
        <taxon>Bacillati</taxon>
        <taxon>Bacillota</taxon>
        <taxon>Bacilli</taxon>
        <taxon>Bacillales</taxon>
        <taxon>Bacillaceae</taxon>
        <taxon>Lentibacillus</taxon>
    </lineage>
</organism>
<dbReference type="InterPro" id="IPR036873">
    <property type="entry name" value="Rhodanese-like_dom_sf"/>
</dbReference>
<dbReference type="Gene3D" id="3.40.250.10">
    <property type="entry name" value="Rhodanese-like domain"/>
    <property type="match status" value="1"/>
</dbReference>
<feature type="domain" description="Rhodanese" evidence="1">
    <location>
        <begin position="15"/>
        <end position="99"/>
    </location>
</feature>
<dbReference type="Pfam" id="PF00581">
    <property type="entry name" value="Rhodanese"/>
    <property type="match status" value="1"/>
</dbReference>
<accession>A0ABW2USU8</accession>